<dbReference type="Proteomes" id="UP000538666">
    <property type="component" value="Unassembled WGS sequence"/>
</dbReference>
<dbReference type="Gene3D" id="3.10.450.530">
    <property type="entry name" value="Ribonuclease toxin, BrnT, of type II toxin-antitoxin system"/>
    <property type="match status" value="1"/>
</dbReference>
<sequence>MIHFEWDEAKDRKNLLKHGVDFDTAKFAFYDPMALVIWDREIDGEQRWHIIGRIEHRRVLLVVHTIRNDDADTFVRIISARKATPSERRRYEEGG</sequence>
<accession>A0A841JQ22</accession>
<evidence type="ECO:0008006" key="3">
    <source>
        <dbReference type="Google" id="ProtNLM"/>
    </source>
</evidence>
<dbReference type="EMBL" id="JACHEK010000001">
    <property type="protein sequence ID" value="MBB6142525.1"/>
    <property type="molecule type" value="Genomic_DNA"/>
</dbReference>
<dbReference type="InterPro" id="IPR038573">
    <property type="entry name" value="BrnT_sf"/>
</dbReference>
<name>A0A841JQ22_9BACT</name>
<gene>
    <name evidence="1" type="ORF">HNQ77_000463</name>
</gene>
<keyword evidence="2" id="KW-1185">Reference proteome</keyword>
<organism evidence="1 2">
    <name type="scientific">Silvibacterium bohemicum</name>
    <dbReference type="NCBI Taxonomy" id="1577686"/>
    <lineage>
        <taxon>Bacteria</taxon>
        <taxon>Pseudomonadati</taxon>
        <taxon>Acidobacteriota</taxon>
        <taxon>Terriglobia</taxon>
        <taxon>Terriglobales</taxon>
        <taxon>Acidobacteriaceae</taxon>
        <taxon>Silvibacterium</taxon>
    </lineage>
</organism>
<evidence type="ECO:0000313" key="2">
    <source>
        <dbReference type="Proteomes" id="UP000538666"/>
    </source>
</evidence>
<proteinExistence type="predicted"/>
<dbReference type="RefSeq" id="WP_050057740.1">
    <property type="nucleotide sequence ID" value="NZ_JACHEK010000001.1"/>
</dbReference>
<evidence type="ECO:0000313" key="1">
    <source>
        <dbReference type="EMBL" id="MBB6142525.1"/>
    </source>
</evidence>
<comment type="caution">
    <text evidence="1">The sequence shown here is derived from an EMBL/GenBank/DDBJ whole genome shotgun (WGS) entry which is preliminary data.</text>
</comment>
<dbReference type="AlphaFoldDB" id="A0A841JQ22"/>
<reference evidence="1 2" key="1">
    <citation type="submission" date="2020-08" db="EMBL/GenBank/DDBJ databases">
        <title>Genomic Encyclopedia of Type Strains, Phase IV (KMG-IV): sequencing the most valuable type-strain genomes for metagenomic binning, comparative biology and taxonomic classification.</title>
        <authorList>
            <person name="Goeker M."/>
        </authorList>
    </citation>
    <scope>NUCLEOTIDE SEQUENCE [LARGE SCALE GENOMIC DNA]</scope>
    <source>
        <strain evidence="1 2">DSM 103733</strain>
    </source>
</reference>
<dbReference type="InterPro" id="IPR007460">
    <property type="entry name" value="BrnT_toxin"/>
</dbReference>
<dbReference type="Pfam" id="PF04365">
    <property type="entry name" value="BrnT_toxin"/>
    <property type="match status" value="1"/>
</dbReference>
<dbReference type="OrthoDB" id="9802417at2"/>
<protein>
    <recommendedName>
        <fullName evidence="3">BrnT family toxin</fullName>
    </recommendedName>
</protein>